<name>A0A507B0P1_9PEZI</name>
<feature type="transmembrane region" description="Helical" evidence="9">
    <location>
        <begin position="81"/>
        <end position="100"/>
    </location>
</feature>
<feature type="domain" description="Major facilitator superfamily (MFS) profile" evidence="10">
    <location>
        <begin position="13"/>
        <end position="444"/>
    </location>
</feature>
<dbReference type="PANTHER" id="PTHR48022">
    <property type="entry name" value="PLASTIDIC GLUCOSE TRANSPORTER 4"/>
    <property type="match status" value="1"/>
</dbReference>
<comment type="caution">
    <text evidence="11">The sequence shown here is derived from an EMBL/GenBank/DDBJ whole genome shotgun (WGS) entry which is preliminary data.</text>
</comment>
<dbReference type="NCBIfam" id="TIGR00879">
    <property type="entry name" value="SP"/>
    <property type="match status" value="1"/>
</dbReference>
<evidence type="ECO:0000313" key="12">
    <source>
        <dbReference type="Proteomes" id="UP000319257"/>
    </source>
</evidence>
<dbReference type="PRINTS" id="PR00171">
    <property type="entry name" value="SUGRTRNSPORT"/>
</dbReference>
<feature type="transmembrane region" description="Helical" evidence="9">
    <location>
        <begin position="294"/>
        <end position="318"/>
    </location>
</feature>
<comment type="subcellular location">
    <subcellularLocation>
        <location evidence="1">Membrane</location>
        <topology evidence="1">Multi-pass membrane protein</topology>
    </subcellularLocation>
</comment>
<dbReference type="InterPro" id="IPR003663">
    <property type="entry name" value="Sugar/inositol_transpt"/>
</dbReference>
<evidence type="ECO:0000256" key="9">
    <source>
        <dbReference type="SAM" id="Phobius"/>
    </source>
</evidence>
<evidence type="ECO:0000256" key="6">
    <source>
        <dbReference type="ARBA" id="ARBA00023136"/>
    </source>
</evidence>
<feature type="transmembrane region" description="Helical" evidence="9">
    <location>
        <begin position="106"/>
        <end position="127"/>
    </location>
</feature>
<feature type="transmembrane region" description="Helical" evidence="9">
    <location>
        <begin position="56"/>
        <end position="74"/>
    </location>
</feature>
<protein>
    <recommendedName>
        <fullName evidence="10">Major facilitator superfamily (MFS) profile domain-containing protein</fullName>
    </recommendedName>
</protein>
<dbReference type="EMBL" id="SKBQ01000001">
    <property type="protein sequence ID" value="TPX15812.1"/>
    <property type="molecule type" value="Genomic_DNA"/>
</dbReference>
<evidence type="ECO:0000256" key="5">
    <source>
        <dbReference type="ARBA" id="ARBA00022989"/>
    </source>
</evidence>
<dbReference type="RefSeq" id="XP_030997523.1">
    <property type="nucleotide sequence ID" value="XM_031135533.1"/>
</dbReference>
<dbReference type="OrthoDB" id="6339427at2759"/>
<dbReference type="FunFam" id="1.20.1250.20:FF:000134">
    <property type="entry name" value="MFS sugar transporter protein"/>
    <property type="match status" value="1"/>
</dbReference>
<dbReference type="Gene3D" id="1.20.1250.20">
    <property type="entry name" value="MFS general substrate transporter like domains"/>
    <property type="match status" value="1"/>
</dbReference>
<dbReference type="PROSITE" id="PS50850">
    <property type="entry name" value="MFS"/>
    <property type="match status" value="1"/>
</dbReference>
<comment type="similarity">
    <text evidence="2 7">Belongs to the major facilitator superfamily. Sugar transporter (TC 2.A.1.1) family.</text>
</comment>
<evidence type="ECO:0000256" key="4">
    <source>
        <dbReference type="ARBA" id="ARBA00022692"/>
    </source>
</evidence>
<gene>
    <name evidence="11" type="ORF">E0L32_000146</name>
</gene>
<dbReference type="GO" id="GO:0016020">
    <property type="term" value="C:membrane"/>
    <property type="evidence" value="ECO:0007669"/>
    <property type="project" value="UniProtKB-SubCell"/>
</dbReference>
<reference evidence="11 12" key="1">
    <citation type="submission" date="2019-06" db="EMBL/GenBank/DDBJ databases">
        <title>Draft genome sequence of the filamentous fungus Phialemoniopsis curvata isolated from diesel fuel.</title>
        <authorList>
            <person name="Varaljay V.A."/>
            <person name="Lyon W.J."/>
            <person name="Crouch A.L."/>
            <person name="Drake C.E."/>
            <person name="Hollomon J.M."/>
            <person name="Nadeau L.J."/>
            <person name="Nunn H.S."/>
            <person name="Stevenson B.S."/>
            <person name="Bojanowski C.L."/>
            <person name="Crookes-Goodson W.J."/>
        </authorList>
    </citation>
    <scope>NUCLEOTIDE SEQUENCE [LARGE SCALE GENOMIC DNA]</scope>
    <source>
        <strain evidence="11 12">D216</strain>
    </source>
</reference>
<feature type="transmembrane region" description="Helical" evidence="9">
    <location>
        <begin position="139"/>
        <end position="159"/>
    </location>
</feature>
<feature type="transmembrane region" description="Helical" evidence="9">
    <location>
        <begin position="325"/>
        <end position="347"/>
    </location>
</feature>
<organism evidence="11 12">
    <name type="scientific">Thyridium curvatum</name>
    <dbReference type="NCBI Taxonomy" id="1093900"/>
    <lineage>
        <taxon>Eukaryota</taxon>
        <taxon>Fungi</taxon>
        <taxon>Dikarya</taxon>
        <taxon>Ascomycota</taxon>
        <taxon>Pezizomycotina</taxon>
        <taxon>Sordariomycetes</taxon>
        <taxon>Sordariomycetidae</taxon>
        <taxon>Thyridiales</taxon>
        <taxon>Thyridiaceae</taxon>
        <taxon>Thyridium</taxon>
    </lineage>
</organism>
<evidence type="ECO:0000256" key="2">
    <source>
        <dbReference type="ARBA" id="ARBA00010992"/>
    </source>
</evidence>
<dbReference type="InterPro" id="IPR005828">
    <property type="entry name" value="MFS_sugar_transport-like"/>
</dbReference>
<dbReference type="GO" id="GO:0005351">
    <property type="term" value="F:carbohydrate:proton symporter activity"/>
    <property type="evidence" value="ECO:0007669"/>
    <property type="project" value="TreeGrafter"/>
</dbReference>
<keyword evidence="12" id="KW-1185">Reference proteome</keyword>
<proteinExistence type="inferred from homology"/>
<dbReference type="AlphaFoldDB" id="A0A507B0P1"/>
<feature type="compositionally biased region" description="Low complexity" evidence="8">
    <location>
        <begin position="507"/>
        <end position="518"/>
    </location>
</feature>
<accession>A0A507B0P1</accession>
<dbReference type="InterPro" id="IPR020846">
    <property type="entry name" value="MFS_dom"/>
</dbReference>
<evidence type="ECO:0000256" key="3">
    <source>
        <dbReference type="ARBA" id="ARBA00022448"/>
    </source>
</evidence>
<dbReference type="InParanoid" id="A0A507B0P1"/>
<evidence type="ECO:0000256" key="1">
    <source>
        <dbReference type="ARBA" id="ARBA00004141"/>
    </source>
</evidence>
<evidence type="ECO:0000256" key="7">
    <source>
        <dbReference type="RuleBase" id="RU003346"/>
    </source>
</evidence>
<evidence type="ECO:0000313" key="11">
    <source>
        <dbReference type="EMBL" id="TPX15812.1"/>
    </source>
</evidence>
<dbReference type="InterPro" id="IPR050360">
    <property type="entry name" value="MFS_Sugar_Transporters"/>
</dbReference>
<evidence type="ECO:0000256" key="8">
    <source>
        <dbReference type="SAM" id="MobiDB-lite"/>
    </source>
</evidence>
<feature type="transmembrane region" description="Helical" evidence="9">
    <location>
        <begin position="259"/>
        <end position="282"/>
    </location>
</feature>
<dbReference type="InterPro" id="IPR036259">
    <property type="entry name" value="MFS_trans_sf"/>
</dbReference>
<sequence length="533" mass="58334">MKTLRGRPLMIGLTSACSMGFLLFGYDQGVMGGVLSTESFLAQFKDPDSVEQGLIVGLYDLGCLIGSLLAFGFGEKLGRKRAIYIGSVVVILGSILQVTAHVVSHLIIGRIFTGVGVGIMTAIVPTWQAEVSRSDNRGALITVEAANIIFGFVLSNWVTLGASYAKSNFQWIFPIALQMVFAIYLLIIGPFLVESPRWLAHHHSLEEATSVISRLLDLPESHEEVIKIRNEIEMALQEEESGHWTEIFRHGGQQNFRRMMLGFGALYMQQMSGINTIGYYLPVILKDYVGLSDITARIVAAAGSMNYLVFSIVPIWFIDKLGRRICMIWGAVALSIISALICVGFNVPGTGGAIMTVVMYFLFYDAFAWSFLNVSWIYAPEINSLKMRSMGASLASASNWLFNGIAVTITPIGLEKIGWRYYLIWTAFNASFVPMVYFLYPETKGLSLEQIDHIFEGKGHGWNCLTQGVKESTRTAVDLGVPEQSSASHVPSAADEEKALGHGTAQVSEGVVGSAGSSPDKATTANAEHERRH</sequence>
<dbReference type="GeneID" id="41967593"/>
<dbReference type="SUPFAM" id="SSF103473">
    <property type="entry name" value="MFS general substrate transporter"/>
    <property type="match status" value="1"/>
</dbReference>
<feature type="transmembrane region" description="Helical" evidence="9">
    <location>
        <begin position="171"/>
        <end position="193"/>
    </location>
</feature>
<feature type="transmembrane region" description="Helical" evidence="9">
    <location>
        <begin position="353"/>
        <end position="379"/>
    </location>
</feature>
<keyword evidence="6 9" id="KW-0472">Membrane</keyword>
<dbReference type="Pfam" id="PF00083">
    <property type="entry name" value="Sugar_tr"/>
    <property type="match status" value="1"/>
</dbReference>
<dbReference type="Proteomes" id="UP000319257">
    <property type="component" value="Unassembled WGS sequence"/>
</dbReference>
<feature type="transmembrane region" description="Helical" evidence="9">
    <location>
        <begin position="419"/>
        <end position="440"/>
    </location>
</feature>
<keyword evidence="5 9" id="KW-1133">Transmembrane helix</keyword>
<keyword evidence="4 9" id="KW-0812">Transmembrane</keyword>
<evidence type="ECO:0000259" key="10">
    <source>
        <dbReference type="PROSITE" id="PS50850"/>
    </source>
</evidence>
<feature type="transmembrane region" description="Helical" evidence="9">
    <location>
        <begin position="391"/>
        <end position="413"/>
    </location>
</feature>
<dbReference type="PANTHER" id="PTHR48022:SF28">
    <property type="entry name" value="MAJOR FACILITATOR SUPERFAMILY (MFS) PROFILE DOMAIN-CONTAINING PROTEIN-RELATED"/>
    <property type="match status" value="1"/>
</dbReference>
<feature type="region of interest" description="Disordered" evidence="8">
    <location>
        <begin position="482"/>
        <end position="533"/>
    </location>
</feature>
<keyword evidence="3 7" id="KW-0813">Transport</keyword>